<dbReference type="Proteomes" id="UP000190187">
    <property type="component" value="Unassembled WGS sequence"/>
</dbReference>
<organism evidence="1 2">
    <name type="scientific">Bacillus thuringiensis</name>
    <dbReference type="NCBI Taxonomy" id="1428"/>
    <lineage>
        <taxon>Bacteria</taxon>
        <taxon>Bacillati</taxon>
        <taxon>Bacillota</taxon>
        <taxon>Bacilli</taxon>
        <taxon>Bacillales</taxon>
        <taxon>Bacillaceae</taxon>
        <taxon>Bacillus</taxon>
        <taxon>Bacillus cereus group</taxon>
    </lineage>
</organism>
<proteinExistence type="predicted"/>
<gene>
    <name evidence="1" type="ORF">BVF97_19825</name>
</gene>
<name>A0ABD6R5K3_BACTU</name>
<evidence type="ECO:0000313" key="2">
    <source>
        <dbReference type="Proteomes" id="UP000190187"/>
    </source>
</evidence>
<dbReference type="EMBL" id="MSTN01000008">
    <property type="protein sequence ID" value="OPD49448.1"/>
    <property type="molecule type" value="Genomic_DNA"/>
</dbReference>
<protein>
    <recommendedName>
        <fullName evidence="3">DeoR family transcriptional regulator</fullName>
    </recommendedName>
</protein>
<evidence type="ECO:0000313" key="1">
    <source>
        <dbReference type="EMBL" id="OPD49448.1"/>
    </source>
</evidence>
<reference evidence="1 2" key="1">
    <citation type="submission" date="2017-01" db="EMBL/GenBank/DDBJ databases">
        <title>Draft Genome Sequence of Bacillus thuringiensis DNG9.</title>
        <authorList>
            <person name="Rosana A.R."/>
            <person name="Daas M.S."/>
            <person name="Acedo J.Z."/>
            <person name="Case R.J."/>
            <person name="Vederas J.C."/>
            <person name="Nateche F."/>
            <person name="Kebbouche-Gana S."/>
        </authorList>
    </citation>
    <scope>NUCLEOTIDE SEQUENCE [LARGE SCALE GENOMIC DNA]</scope>
    <source>
        <strain evidence="1 2">DNG9</strain>
    </source>
</reference>
<dbReference type="AlphaFoldDB" id="A0ABD6R5K3"/>
<evidence type="ECO:0008006" key="3">
    <source>
        <dbReference type="Google" id="ProtNLM"/>
    </source>
</evidence>
<accession>A0ABD6R5K3</accession>
<sequence>MYLDKSKSNQLVTTLAPEEEKSKLIATITSEARPQSGQKNRSSGNFAIQTLPSGTYALRWSAPPGVFFNVMRDVSGGKDPVVFSTVSDGTTTSYPTSRAYYIANPSGADSDFNVSVYALYR</sequence>
<comment type="caution">
    <text evidence="1">The sequence shown here is derived from an EMBL/GenBank/DDBJ whole genome shotgun (WGS) entry which is preliminary data.</text>
</comment>